<dbReference type="PROSITE" id="PS50181">
    <property type="entry name" value="FBOX"/>
    <property type="match status" value="1"/>
</dbReference>
<dbReference type="Gene3D" id="1.20.1280.50">
    <property type="match status" value="1"/>
</dbReference>
<dbReference type="Pfam" id="PF12937">
    <property type="entry name" value="F-box-like"/>
    <property type="match status" value="1"/>
</dbReference>
<dbReference type="GO" id="GO:0046872">
    <property type="term" value="F:metal ion binding"/>
    <property type="evidence" value="ECO:0007669"/>
    <property type="project" value="UniProtKB-KW"/>
</dbReference>
<sequence length="528" mass="61246">MLADDLWKSVAPYFKRKDILRMIPIGFGNEGIWRPKRLNECIKFNKYLSGTYFLPHIDGPWIPKWDEASIYTVVFYLNDNFSGGETQFLEGNDLVIRSGNHNCNVLATVKPKQGSCLIFNHDLLHQSTMVTKGVKYIARTEVIFEKIDSNMLVNPLEYATDPKYLKFLTIYKASHEEYHKGNPGKFMDLYYEALKMQVEAMRKSIPKHLPLTKTTFPEEIWLIILKELSYEQLLILMSVSKGMKEIVLDGEVWRSLYEKSFPDEKQESLNIHPSLQDWYTKFKVNKLKEFVMRSNKKFTVIDIGTNQLKYINQWQKDIKCVPSKYQEKKTYQQIASHFRPEEVISIELGSGWDILNHFQNTCSFTSQISEIIDSLSYWGDPFVYLRTPAVSPPKISRIIEVDMSVVSLNTYFRDSGLVISLGATFCWIQEVEQNKVLFTHLLNGSKEGTLGQVVTALIKKWKDWKEKMQKNEGSVVECCCIGGKCDKSNVEMIKRKIEMEGYKVNIISDIDKRITGPILGVFTRKKWN</sequence>
<evidence type="ECO:0000313" key="5">
    <source>
        <dbReference type="EMBL" id="NDV30848.1"/>
    </source>
</evidence>
<dbReference type="SUPFAM" id="SSF81383">
    <property type="entry name" value="F-box domain"/>
    <property type="match status" value="1"/>
</dbReference>
<dbReference type="InterPro" id="IPR044862">
    <property type="entry name" value="Pro_4_hyd_alph_FE2OG_OXY"/>
</dbReference>
<keyword evidence="1" id="KW-0479">Metal-binding</keyword>
<feature type="domain" description="Fe2OG dioxygenase" evidence="4">
    <location>
        <begin position="37"/>
        <end position="144"/>
    </location>
</feature>
<accession>A0A6B2L1V9</accession>
<evidence type="ECO:0000259" key="4">
    <source>
        <dbReference type="PROSITE" id="PS51471"/>
    </source>
</evidence>
<reference evidence="5" key="1">
    <citation type="journal article" date="2020" name="J. Eukaryot. Microbiol.">
        <title>De novo Sequencing, Assembly and Annotation of the Transcriptome for the Free-Living Testate Amoeba Arcella intermedia.</title>
        <authorList>
            <person name="Ribeiro G.M."/>
            <person name="Porfirio-Sousa A.L."/>
            <person name="Maurer-Alcala X.X."/>
            <person name="Katz L.A."/>
            <person name="Lahr D.J.G."/>
        </authorList>
    </citation>
    <scope>NUCLEOTIDE SEQUENCE</scope>
</reference>
<dbReference type="InterPro" id="IPR036047">
    <property type="entry name" value="F-box-like_dom_sf"/>
</dbReference>
<feature type="domain" description="F-box" evidence="3">
    <location>
        <begin position="210"/>
        <end position="256"/>
    </location>
</feature>
<dbReference type="PANTHER" id="PTHR10869:SF236">
    <property type="entry name" value="PROLYL 4-HYDROXYLASE ALPHA SUBUNIT DOMAIN-CONTAINING PROTEIN"/>
    <property type="match status" value="1"/>
</dbReference>
<dbReference type="InterPro" id="IPR005123">
    <property type="entry name" value="Oxoglu/Fe-dep_dioxygenase_dom"/>
</dbReference>
<dbReference type="GO" id="GO:0005783">
    <property type="term" value="C:endoplasmic reticulum"/>
    <property type="evidence" value="ECO:0007669"/>
    <property type="project" value="TreeGrafter"/>
</dbReference>
<dbReference type="PANTHER" id="PTHR10869">
    <property type="entry name" value="PROLYL 4-HYDROXYLASE ALPHA SUBUNIT"/>
    <property type="match status" value="1"/>
</dbReference>
<dbReference type="PROSITE" id="PS51471">
    <property type="entry name" value="FE2OG_OXY"/>
    <property type="match status" value="1"/>
</dbReference>
<dbReference type="InterPro" id="IPR001810">
    <property type="entry name" value="F-box_dom"/>
</dbReference>
<name>A0A6B2L1V9_9EUKA</name>
<dbReference type="InterPro" id="IPR045054">
    <property type="entry name" value="P4HA-like"/>
</dbReference>
<organism evidence="5">
    <name type="scientific">Arcella intermedia</name>
    <dbReference type="NCBI Taxonomy" id="1963864"/>
    <lineage>
        <taxon>Eukaryota</taxon>
        <taxon>Amoebozoa</taxon>
        <taxon>Tubulinea</taxon>
        <taxon>Elardia</taxon>
        <taxon>Arcellinida</taxon>
        <taxon>Sphaerothecina</taxon>
        <taxon>Arcellidae</taxon>
        <taxon>Arcella</taxon>
    </lineage>
</organism>
<dbReference type="EMBL" id="GIBP01001879">
    <property type="protein sequence ID" value="NDV30848.1"/>
    <property type="molecule type" value="Transcribed_RNA"/>
</dbReference>
<proteinExistence type="predicted"/>
<protein>
    <recommendedName>
        <fullName evidence="6">F-box domain-containing protein</fullName>
    </recommendedName>
</protein>
<dbReference type="Pfam" id="PF13640">
    <property type="entry name" value="2OG-FeII_Oxy_3"/>
    <property type="match status" value="1"/>
</dbReference>
<evidence type="ECO:0000256" key="2">
    <source>
        <dbReference type="ARBA" id="ARBA00023004"/>
    </source>
</evidence>
<dbReference type="GO" id="GO:0004656">
    <property type="term" value="F:procollagen-proline 4-dioxygenase activity"/>
    <property type="evidence" value="ECO:0007669"/>
    <property type="project" value="TreeGrafter"/>
</dbReference>
<evidence type="ECO:0000259" key="3">
    <source>
        <dbReference type="PROSITE" id="PS50181"/>
    </source>
</evidence>
<evidence type="ECO:0000256" key="1">
    <source>
        <dbReference type="ARBA" id="ARBA00022723"/>
    </source>
</evidence>
<dbReference type="SMART" id="SM00256">
    <property type="entry name" value="FBOX"/>
    <property type="match status" value="1"/>
</dbReference>
<evidence type="ECO:0008006" key="6">
    <source>
        <dbReference type="Google" id="ProtNLM"/>
    </source>
</evidence>
<keyword evidence="2" id="KW-0408">Iron</keyword>
<dbReference type="Gene3D" id="2.60.120.620">
    <property type="entry name" value="q2cbj1_9rhob like domain"/>
    <property type="match status" value="1"/>
</dbReference>
<dbReference type="AlphaFoldDB" id="A0A6B2L1V9"/>